<keyword evidence="2" id="KW-0808">Transferase</keyword>
<comment type="function">
    <text evidence="3">Protein-arginine rhamnosyltransferase that catalyzes the transfer of a single rhamnose to elongation factor P (EF-P) on 'Lys-32', a modification required for EF-P-dependent rescue of polyproline stalled ribosomes.</text>
</comment>
<accession>A0A495WH45</accession>
<dbReference type="RefSeq" id="WP_245985589.1">
    <property type="nucleotide sequence ID" value="NZ_RBXP01000011.1"/>
</dbReference>
<dbReference type="NCBIfam" id="TIGR03837">
    <property type="entry name" value="efp_Arg_rhamno"/>
    <property type="match status" value="1"/>
</dbReference>
<evidence type="ECO:0000256" key="2">
    <source>
        <dbReference type="ARBA" id="ARBA00022679"/>
    </source>
</evidence>
<comment type="caution">
    <text evidence="8">The sequence shown here is derived from an EMBL/GenBank/DDBJ whole genome shotgun (WGS) entry which is preliminary data.</text>
</comment>
<protein>
    <recommendedName>
        <fullName evidence="5">Protein-arginine rhamnosyltransferase</fullName>
    </recommendedName>
    <alternativeName>
        <fullName evidence="6">EF-P arginine rhamnosyltransferase</fullName>
    </alternativeName>
</protein>
<name>A0A495WH45_9RHOO</name>
<evidence type="ECO:0000313" key="9">
    <source>
        <dbReference type="Proteomes" id="UP000270626"/>
    </source>
</evidence>
<comment type="similarity">
    <text evidence="4">Belongs to the glycosyltransferase 104 family.</text>
</comment>
<keyword evidence="9" id="KW-1185">Reference proteome</keyword>
<sequence>MQPHWDIFCRVVDNYGDIGVCWRLARQLAAEHSKRVRLWVDDLASLQPLCPICDPALPAQALAGVEVRHWTDTVTVDWFAEAKTADVVVEAFACELPPGYIAGMAQRPTPPVWLNLEYLSAESWVDSCHGMASPHPSLPLTKHFVFPGFSSSTAGLLREAGLPSAPLAALPATPEISLFCYATAPVASLLEAFAASPRPLRCLVPPGQPLAAVRARLGGDGPWQLSLARIEPIPFLAQDDYDALLRRCAINFVRGEDSFVRAQWAGRPFVWQIYRQDDDAHRVKLDAFLDRYCAGLAEPAAAALLTMFQAWNTGADCAAAWADFLGHHDEIAQHAAAWNAALRTQPDLATNLVKFCAARV</sequence>
<proteinExistence type="inferred from homology"/>
<dbReference type="InterPro" id="IPR016633">
    <property type="entry name" value="EarP"/>
</dbReference>
<reference evidence="8 9" key="1">
    <citation type="submission" date="2018-10" db="EMBL/GenBank/DDBJ databases">
        <title>Genomic Encyclopedia of Type Strains, Phase IV (KMG-IV): sequencing the most valuable type-strain genomes for metagenomic binning, comparative biology and taxonomic classification.</title>
        <authorList>
            <person name="Goeker M."/>
        </authorList>
    </citation>
    <scope>NUCLEOTIDE SEQUENCE [LARGE SCALE GENOMIC DNA]</scope>
    <source>
        <strain evidence="8 9">DSM 23841</strain>
    </source>
</reference>
<evidence type="ECO:0000256" key="7">
    <source>
        <dbReference type="ARBA" id="ARBA00048472"/>
    </source>
</evidence>
<dbReference type="PIRSF" id="PIRSF015557">
    <property type="entry name" value="UCP015557"/>
    <property type="match status" value="1"/>
</dbReference>
<dbReference type="AlphaFoldDB" id="A0A495WH45"/>
<evidence type="ECO:0000313" key="8">
    <source>
        <dbReference type="EMBL" id="RKT60547.1"/>
    </source>
</evidence>
<evidence type="ECO:0000256" key="5">
    <source>
        <dbReference type="ARBA" id="ARBA00024416"/>
    </source>
</evidence>
<organism evidence="8 9">
    <name type="scientific">Azonexus fungiphilus</name>
    <dbReference type="NCBI Taxonomy" id="146940"/>
    <lineage>
        <taxon>Bacteria</taxon>
        <taxon>Pseudomonadati</taxon>
        <taxon>Pseudomonadota</taxon>
        <taxon>Betaproteobacteria</taxon>
        <taxon>Rhodocyclales</taxon>
        <taxon>Azonexaceae</taxon>
        <taxon>Azonexus</taxon>
    </lineage>
</organism>
<dbReference type="GO" id="GO:0106361">
    <property type="term" value="F:protein-arginine rhamnosyltransferase activity"/>
    <property type="evidence" value="ECO:0007669"/>
    <property type="project" value="InterPro"/>
</dbReference>
<dbReference type="Pfam" id="PF10093">
    <property type="entry name" value="EarP"/>
    <property type="match status" value="1"/>
</dbReference>
<evidence type="ECO:0000256" key="3">
    <source>
        <dbReference type="ARBA" id="ARBA00024303"/>
    </source>
</evidence>
<evidence type="ECO:0000256" key="1">
    <source>
        <dbReference type="ARBA" id="ARBA00022676"/>
    </source>
</evidence>
<evidence type="ECO:0000256" key="4">
    <source>
        <dbReference type="ARBA" id="ARBA00024346"/>
    </source>
</evidence>
<comment type="catalytic activity">
    <reaction evidence="7">
        <text>dTDP-beta-L-rhamnose + L-arginyl-[protein] = N(omega)-(alpha-L-rhamnosyl)-L-arginyl-[protein] + dTDP + H(+)</text>
        <dbReference type="Rhea" id="RHEA:66692"/>
        <dbReference type="Rhea" id="RHEA-COMP:10532"/>
        <dbReference type="Rhea" id="RHEA-COMP:17096"/>
        <dbReference type="ChEBI" id="CHEBI:15378"/>
        <dbReference type="ChEBI" id="CHEBI:29965"/>
        <dbReference type="ChEBI" id="CHEBI:57510"/>
        <dbReference type="ChEBI" id="CHEBI:58369"/>
        <dbReference type="ChEBI" id="CHEBI:167445"/>
    </reaction>
    <physiologicalReaction direction="left-to-right" evidence="7">
        <dbReference type="Rhea" id="RHEA:66693"/>
    </physiologicalReaction>
</comment>
<evidence type="ECO:0000256" key="6">
    <source>
        <dbReference type="ARBA" id="ARBA00030025"/>
    </source>
</evidence>
<gene>
    <name evidence="8" type="ORF">DFR40_0682</name>
</gene>
<dbReference type="EMBL" id="RBXP01000011">
    <property type="protein sequence ID" value="RKT60547.1"/>
    <property type="molecule type" value="Genomic_DNA"/>
</dbReference>
<keyword evidence="1" id="KW-0328">Glycosyltransferase</keyword>
<dbReference type="Proteomes" id="UP000270626">
    <property type="component" value="Unassembled WGS sequence"/>
</dbReference>